<evidence type="ECO:0000313" key="1">
    <source>
        <dbReference type="EMBL" id="DAD66807.1"/>
    </source>
</evidence>
<proteinExistence type="predicted"/>
<protein>
    <submittedName>
        <fullName evidence="1">Uncharacterized protein</fullName>
    </submittedName>
</protein>
<dbReference type="EMBL" id="BK014662">
    <property type="protein sequence ID" value="DAD66807.1"/>
    <property type="molecule type" value="Genomic_DNA"/>
</dbReference>
<name>A0A8S5LAA4_9CAUD</name>
<organism evidence="1">
    <name type="scientific">Myoviridae sp. ctPuP5</name>
    <dbReference type="NCBI Taxonomy" id="2823543"/>
    <lineage>
        <taxon>Viruses</taxon>
        <taxon>Duplodnaviria</taxon>
        <taxon>Heunggongvirae</taxon>
        <taxon>Uroviricota</taxon>
        <taxon>Caudoviricetes</taxon>
    </lineage>
</organism>
<reference evidence="1" key="1">
    <citation type="journal article" date="2021" name="Proc. Natl. Acad. Sci. U.S.A.">
        <title>A Catalog of Tens of Thousands of Viruses from Human Metagenomes Reveals Hidden Associations with Chronic Diseases.</title>
        <authorList>
            <person name="Tisza M.J."/>
            <person name="Buck C.B."/>
        </authorList>
    </citation>
    <scope>NUCLEOTIDE SEQUENCE</scope>
    <source>
        <strain evidence="1">CtPuP5</strain>
    </source>
</reference>
<accession>A0A8S5LAA4</accession>
<sequence length="604" mass="71104">MNNILHNNFNNLRLTINNDEYWDFCINKDSYQTYFPKKGMKEDCLISYIDSDDPDCIFFDKLYSKTPYKWDGLINNGVELCNIGYTGVDNGLISYQKDRITNEQFLKIFTESKLKIEKDDIKLHLHQVTGNTGLYDYPISIIMEDKYETIKLNGGFYQGFFKLDKDDYQILPDFIQSSWNFEFTLRKKDFEKESDKTLNDKYPENKGIFFYMGTRAENKWWLLYEHNEKEGIKKKCDISYFSDDYTDGNYESENGHLLNMDYFQPIVPDKPIEYNDDGYFSGDYLHESCCKSPTKQNSYFADSYINNEYYEDLRSEVDYVSGDYYKPDIPIDVNMKLKTCDGFYLNVPNVYEIKTDNKFIFFNQTCTGFTTSTWNKDDTVILTGITPPDIGNYYTLFNRTCTGYTTNTIHELLDKKEREYNLYGDIYNNAFALRIKDDGSLGYRYLIKDCDAEFKWSIVEEYSAPNVVTEDEWHTIDVRIDMLNAVSGNCRPSYERKMKIYFYVDGKLKLISKELPEFNFRALNDLKEKQEGVPFNISLGGGTQGLAEMITLNYMAYPEYVFPIEKHFAGTFIGELKTFKFYDCHVNYTEIQNNVEFEKNSIKN</sequence>